<sequence>MHEITAKLIERAPSATRTELVHSEEPTRNSGFNRPDVQNNCENVSNVNGRNMNTLLRVGKVRIHGPRGVEEVFALFDEGSSLSMMDAAVAESVGLRGPVAPVSFRWTNGILHKEEQSMMLLVSHFWTFCKQNCTK</sequence>
<dbReference type="AlphaFoldDB" id="Q174F1"/>
<feature type="region of interest" description="Disordered" evidence="1">
    <location>
        <begin position="15"/>
        <end position="34"/>
    </location>
</feature>
<evidence type="ECO:0000313" key="2">
    <source>
        <dbReference type="EMBL" id="EAT41443.1"/>
    </source>
</evidence>
<name>Q174F1_AEDAE</name>
<gene>
    <name evidence="2" type="ORF">AaeL_AAEL006913</name>
</gene>
<evidence type="ECO:0000256" key="1">
    <source>
        <dbReference type="SAM" id="MobiDB-lite"/>
    </source>
</evidence>
<dbReference type="HOGENOM" id="CLU_1887443_0_0_1"/>
<dbReference type="Proteomes" id="UP000682892">
    <property type="component" value="Unassembled WGS sequence"/>
</dbReference>
<reference evidence="2" key="3">
    <citation type="submission" date="2012-09" db="EMBL/GenBank/DDBJ databases">
        <authorList>
            <consortium name="VectorBase"/>
        </authorList>
    </citation>
    <scope>NUCLEOTIDE SEQUENCE</scope>
    <source>
        <strain evidence="2">Liverpool</strain>
    </source>
</reference>
<organism evidence="2 3">
    <name type="scientific">Aedes aegypti</name>
    <name type="common">Yellowfever mosquito</name>
    <name type="synonym">Culex aegypti</name>
    <dbReference type="NCBI Taxonomy" id="7159"/>
    <lineage>
        <taxon>Eukaryota</taxon>
        <taxon>Metazoa</taxon>
        <taxon>Ecdysozoa</taxon>
        <taxon>Arthropoda</taxon>
        <taxon>Hexapoda</taxon>
        <taxon>Insecta</taxon>
        <taxon>Pterygota</taxon>
        <taxon>Neoptera</taxon>
        <taxon>Endopterygota</taxon>
        <taxon>Diptera</taxon>
        <taxon>Nematocera</taxon>
        <taxon>Culicoidea</taxon>
        <taxon>Culicidae</taxon>
        <taxon>Culicinae</taxon>
        <taxon>Aedini</taxon>
        <taxon>Aedes</taxon>
        <taxon>Stegomyia</taxon>
    </lineage>
</organism>
<evidence type="ECO:0000313" key="3">
    <source>
        <dbReference type="Proteomes" id="UP000682892"/>
    </source>
</evidence>
<dbReference type="PaxDb" id="7159-AAEL006913-PA"/>
<reference evidence="2" key="1">
    <citation type="submission" date="2005-10" db="EMBL/GenBank/DDBJ databases">
        <authorList>
            <person name="Loftus B.J."/>
            <person name="Nene V.M."/>
            <person name="Hannick L.I."/>
            <person name="Bidwell S."/>
            <person name="Haas B."/>
            <person name="Amedeo P."/>
            <person name="Orvis J."/>
            <person name="Wortman J.R."/>
            <person name="White O.R."/>
            <person name="Salzberg S."/>
            <person name="Shumway M."/>
            <person name="Koo H."/>
            <person name="Zhao Y."/>
            <person name="Holmes M."/>
            <person name="Miller J."/>
            <person name="Schatz M."/>
            <person name="Pop M."/>
            <person name="Pai G."/>
            <person name="Utterback T."/>
            <person name="Rogers Y.-H."/>
            <person name="Kravitz S."/>
            <person name="Fraser C.M."/>
        </authorList>
    </citation>
    <scope>NUCLEOTIDE SEQUENCE</scope>
    <source>
        <strain evidence="2">Liverpool</strain>
    </source>
</reference>
<protein>
    <submittedName>
        <fullName evidence="2">AAEL006913-PA</fullName>
    </submittedName>
</protein>
<accession>Q174F1</accession>
<proteinExistence type="predicted"/>
<reference evidence="2" key="2">
    <citation type="journal article" date="2007" name="Science">
        <title>Genome sequence of Aedes aegypti, a major arbovirus vector.</title>
        <authorList>
            <person name="Nene V."/>
            <person name="Wortman J.R."/>
            <person name="Lawson D."/>
            <person name="Haas B."/>
            <person name="Kodira C."/>
            <person name="Tu Z.J."/>
            <person name="Loftus B."/>
            <person name="Xi Z."/>
            <person name="Megy K."/>
            <person name="Grabherr M."/>
            <person name="Ren Q."/>
            <person name="Zdobnov E.M."/>
            <person name="Lobo N.F."/>
            <person name="Campbell K.S."/>
            <person name="Brown S.E."/>
            <person name="Bonaldo M.F."/>
            <person name="Zhu J."/>
            <person name="Sinkins S.P."/>
            <person name="Hogenkamp D.G."/>
            <person name="Amedeo P."/>
            <person name="Arensburger P."/>
            <person name="Atkinson P.W."/>
            <person name="Bidwell S."/>
            <person name="Biedler J."/>
            <person name="Birney E."/>
            <person name="Bruggner R.V."/>
            <person name="Costas J."/>
            <person name="Coy M.R."/>
            <person name="Crabtree J."/>
            <person name="Crawford M."/>
            <person name="Debruyn B."/>
            <person name="Decaprio D."/>
            <person name="Eiglmeier K."/>
            <person name="Eisenstadt E."/>
            <person name="El-Dorry H."/>
            <person name="Gelbart W.M."/>
            <person name="Gomes S.L."/>
            <person name="Hammond M."/>
            <person name="Hannick L.I."/>
            <person name="Hogan J.R."/>
            <person name="Holmes M.H."/>
            <person name="Jaffe D."/>
            <person name="Johnston J.S."/>
            <person name="Kennedy R.C."/>
            <person name="Koo H."/>
            <person name="Kravitz S."/>
            <person name="Kriventseva E.V."/>
            <person name="Kulp D."/>
            <person name="Labutti K."/>
            <person name="Lee E."/>
            <person name="Li S."/>
            <person name="Lovin D.D."/>
            <person name="Mao C."/>
            <person name="Mauceli E."/>
            <person name="Menck C.F."/>
            <person name="Miller J.R."/>
            <person name="Montgomery P."/>
            <person name="Mori A."/>
            <person name="Nascimento A.L."/>
            <person name="Naveira H.F."/>
            <person name="Nusbaum C."/>
            <person name="O'leary S."/>
            <person name="Orvis J."/>
            <person name="Pertea M."/>
            <person name="Quesneville H."/>
            <person name="Reidenbach K.R."/>
            <person name="Rogers Y.H."/>
            <person name="Roth C.W."/>
            <person name="Schneider J.R."/>
            <person name="Schatz M."/>
            <person name="Shumway M."/>
            <person name="Stanke M."/>
            <person name="Stinson E.O."/>
            <person name="Tubio J.M."/>
            <person name="Vanzee J.P."/>
            <person name="Verjovski-Almeida S."/>
            <person name="Werner D."/>
            <person name="White O."/>
            <person name="Wyder S."/>
            <person name="Zeng Q."/>
            <person name="Zhao Q."/>
            <person name="Zhao Y."/>
            <person name="Hill C.A."/>
            <person name="Raikhel A.S."/>
            <person name="Soares M.B."/>
            <person name="Knudson D.L."/>
            <person name="Lee N.H."/>
            <person name="Galagan J."/>
            <person name="Salzberg S.L."/>
            <person name="Paulsen I.T."/>
            <person name="Dimopoulos G."/>
            <person name="Collins F.H."/>
            <person name="Birren B."/>
            <person name="Fraser-Liggett C.M."/>
            <person name="Severson D.W."/>
        </authorList>
    </citation>
    <scope>NUCLEOTIDE SEQUENCE [LARGE SCALE GENOMIC DNA]</scope>
    <source>
        <strain evidence="2">Liverpool</strain>
    </source>
</reference>
<dbReference type="EMBL" id="CH477412">
    <property type="protein sequence ID" value="EAT41443.1"/>
    <property type="molecule type" value="Genomic_DNA"/>
</dbReference>